<accession>A0A5J4VZS5</accession>
<comment type="caution">
    <text evidence="1">The sequence shown here is derived from an EMBL/GenBank/DDBJ whole genome shotgun (WGS) entry which is preliminary data.</text>
</comment>
<sequence length="80" mass="9478">MTKQSRFEGDISGEIEVSKHIEHISKDLFQKYENNCIICSDLPAETNANDLREFLDIFGQKMRMGKEIDKHWYYIKHGKK</sequence>
<evidence type="ECO:0000313" key="2">
    <source>
        <dbReference type="Proteomes" id="UP000324800"/>
    </source>
</evidence>
<name>A0A5J4VZS5_9EUKA</name>
<proteinExistence type="predicted"/>
<evidence type="ECO:0000313" key="1">
    <source>
        <dbReference type="EMBL" id="KAA6387739.1"/>
    </source>
</evidence>
<organism evidence="1 2">
    <name type="scientific">Streblomastix strix</name>
    <dbReference type="NCBI Taxonomy" id="222440"/>
    <lineage>
        <taxon>Eukaryota</taxon>
        <taxon>Metamonada</taxon>
        <taxon>Preaxostyla</taxon>
        <taxon>Oxymonadida</taxon>
        <taxon>Streblomastigidae</taxon>
        <taxon>Streblomastix</taxon>
    </lineage>
</organism>
<dbReference type="Proteomes" id="UP000324800">
    <property type="component" value="Unassembled WGS sequence"/>
</dbReference>
<dbReference type="AlphaFoldDB" id="A0A5J4VZS5"/>
<gene>
    <name evidence="1" type="ORF">EZS28_016734</name>
</gene>
<reference evidence="1 2" key="1">
    <citation type="submission" date="2019-03" db="EMBL/GenBank/DDBJ databases">
        <title>Single cell metagenomics reveals metabolic interactions within the superorganism composed of flagellate Streblomastix strix and complex community of Bacteroidetes bacteria on its surface.</title>
        <authorList>
            <person name="Treitli S.C."/>
            <person name="Kolisko M."/>
            <person name="Husnik F."/>
            <person name="Keeling P."/>
            <person name="Hampl V."/>
        </authorList>
    </citation>
    <scope>NUCLEOTIDE SEQUENCE [LARGE SCALE GENOMIC DNA]</scope>
    <source>
        <strain evidence="1">ST1C</strain>
    </source>
</reference>
<protein>
    <submittedName>
        <fullName evidence="1">Uncharacterized protein</fullName>
    </submittedName>
</protein>
<dbReference type="EMBL" id="SNRW01004249">
    <property type="protein sequence ID" value="KAA6387739.1"/>
    <property type="molecule type" value="Genomic_DNA"/>
</dbReference>